<dbReference type="RefSeq" id="WP_310400078.1">
    <property type="nucleotide sequence ID" value="NZ_JAVDWW010000003.1"/>
</dbReference>
<organism evidence="1 2">
    <name type="scientific">Nocardia kruczakiae</name>
    <dbReference type="NCBI Taxonomy" id="261477"/>
    <lineage>
        <taxon>Bacteria</taxon>
        <taxon>Bacillati</taxon>
        <taxon>Actinomycetota</taxon>
        <taxon>Actinomycetes</taxon>
        <taxon>Mycobacteriales</taxon>
        <taxon>Nocardiaceae</taxon>
        <taxon>Nocardia</taxon>
    </lineage>
</organism>
<dbReference type="Proteomes" id="UP001251217">
    <property type="component" value="Unassembled WGS sequence"/>
</dbReference>
<accession>A0ABU1XCL4</accession>
<proteinExistence type="predicted"/>
<dbReference type="EMBL" id="JAVDWW010000003">
    <property type="protein sequence ID" value="MDR7168292.1"/>
    <property type="molecule type" value="Genomic_DNA"/>
</dbReference>
<name>A0ABU1XCL4_9NOCA</name>
<reference evidence="1 2" key="1">
    <citation type="submission" date="2023-07" db="EMBL/GenBank/DDBJ databases">
        <title>Sorghum-associated microbial communities from plants grown in Nebraska, USA.</title>
        <authorList>
            <person name="Schachtman D."/>
        </authorList>
    </citation>
    <scope>NUCLEOTIDE SEQUENCE [LARGE SCALE GENOMIC DNA]</scope>
    <source>
        <strain evidence="1 2">4272</strain>
    </source>
</reference>
<evidence type="ECO:0000313" key="2">
    <source>
        <dbReference type="Proteomes" id="UP001251217"/>
    </source>
</evidence>
<protein>
    <submittedName>
        <fullName evidence="1">Uncharacterized protein</fullName>
    </submittedName>
</protein>
<gene>
    <name evidence="1" type="ORF">J2W56_002023</name>
</gene>
<comment type="caution">
    <text evidence="1">The sequence shown here is derived from an EMBL/GenBank/DDBJ whole genome shotgun (WGS) entry which is preliminary data.</text>
</comment>
<keyword evidence="2" id="KW-1185">Reference proteome</keyword>
<evidence type="ECO:0000313" key="1">
    <source>
        <dbReference type="EMBL" id="MDR7168292.1"/>
    </source>
</evidence>
<sequence>MDGDVHLRIWLNGIAFDYRATVTAARQLIRDWQRRRWCAIEFIVHVVDDRLPETRLPNERLFSGP</sequence>